<dbReference type="Gene3D" id="2.170.120.12">
    <property type="entry name" value="DNA-directed RNA polymerase, insert domain"/>
    <property type="match status" value="1"/>
</dbReference>
<protein>
    <recommendedName>
        <fullName evidence="3 11">DNA-directed RNA polymerase subunit alpha</fullName>
        <shortName evidence="11">RNAP subunit alpha</shortName>
        <ecNumber evidence="2 11">2.7.7.6</ecNumber>
    </recommendedName>
    <alternativeName>
        <fullName evidence="9 11">RNA polymerase subunit alpha</fullName>
    </alternativeName>
    <alternativeName>
        <fullName evidence="8 11">Transcriptase subunit alpha</fullName>
    </alternativeName>
</protein>
<dbReference type="KEGG" id="had:CDV25_00395"/>
<dbReference type="CDD" id="cd06928">
    <property type="entry name" value="RNAP_alpha_NTD"/>
    <property type="match status" value="1"/>
</dbReference>
<evidence type="ECO:0000256" key="1">
    <source>
        <dbReference type="ARBA" id="ARBA00007123"/>
    </source>
</evidence>
<evidence type="ECO:0000313" key="16">
    <source>
        <dbReference type="Proteomes" id="UP000244890"/>
    </source>
</evidence>
<dbReference type="AlphaFoldDB" id="A0A099UJ22"/>
<dbReference type="GO" id="GO:0006351">
    <property type="term" value="P:DNA-templated transcription"/>
    <property type="evidence" value="ECO:0007669"/>
    <property type="project" value="UniProtKB-UniRule"/>
</dbReference>
<dbReference type="InterPro" id="IPR036603">
    <property type="entry name" value="RBP11-like"/>
</dbReference>
<dbReference type="Proteomes" id="UP000029920">
    <property type="component" value="Unassembled WGS sequence"/>
</dbReference>
<dbReference type="Pfam" id="PF03118">
    <property type="entry name" value="RNA_pol_A_CTD"/>
    <property type="match status" value="1"/>
</dbReference>
<evidence type="ECO:0000313" key="15">
    <source>
        <dbReference type="Proteomes" id="UP000029920"/>
    </source>
</evidence>
<evidence type="ECO:0000259" key="12">
    <source>
        <dbReference type="SMART" id="SM00662"/>
    </source>
</evidence>
<reference evidence="13 16" key="2">
    <citation type="submission" date="2017-06" db="EMBL/GenBank/DDBJ databases">
        <title>Complete genome of Helicobacter apodemus.</title>
        <authorList>
            <person name="Cho S."/>
        </authorList>
    </citation>
    <scope>NUCLEOTIDE SEQUENCE [LARGE SCALE GENOMIC DNA]</scope>
    <source>
        <strain evidence="13">SCJK1</strain>
        <strain evidence="16">SNUVETPUB-15-01</strain>
    </source>
</reference>
<evidence type="ECO:0000256" key="10">
    <source>
        <dbReference type="ARBA" id="ARBA00048552"/>
    </source>
</evidence>
<keyword evidence="15" id="KW-1185">Reference proteome</keyword>
<feature type="region of interest" description="Alpha N-terminal domain (alpha-NTD)" evidence="11">
    <location>
        <begin position="1"/>
        <end position="233"/>
    </location>
</feature>
<comment type="catalytic activity">
    <reaction evidence="10 11">
        <text>RNA(n) + a ribonucleoside 5'-triphosphate = RNA(n+1) + diphosphate</text>
        <dbReference type="Rhea" id="RHEA:21248"/>
        <dbReference type="Rhea" id="RHEA-COMP:14527"/>
        <dbReference type="Rhea" id="RHEA-COMP:17342"/>
        <dbReference type="ChEBI" id="CHEBI:33019"/>
        <dbReference type="ChEBI" id="CHEBI:61557"/>
        <dbReference type="ChEBI" id="CHEBI:140395"/>
        <dbReference type="EC" id="2.7.7.6"/>
    </reaction>
</comment>
<evidence type="ECO:0000313" key="13">
    <source>
        <dbReference type="EMBL" id="AWI33384.1"/>
    </source>
</evidence>
<dbReference type="EMBL" id="JRPC02000001">
    <property type="protein sequence ID" value="TLE17287.1"/>
    <property type="molecule type" value="Genomic_DNA"/>
</dbReference>
<organism evidence="14 15">
    <name type="scientific">Helicobacter apodemus</name>
    <dbReference type="NCBI Taxonomy" id="135569"/>
    <lineage>
        <taxon>Bacteria</taxon>
        <taxon>Pseudomonadati</taxon>
        <taxon>Campylobacterota</taxon>
        <taxon>Epsilonproteobacteria</taxon>
        <taxon>Campylobacterales</taxon>
        <taxon>Helicobacteraceae</taxon>
        <taxon>Helicobacter</taxon>
    </lineage>
</organism>
<comment type="similarity">
    <text evidence="1 11">Belongs to the RNA polymerase alpha chain family.</text>
</comment>
<dbReference type="GO" id="GO:0005737">
    <property type="term" value="C:cytoplasm"/>
    <property type="evidence" value="ECO:0007669"/>
    <property type="project" value="UniProtKB-ARBA"/>
</dbReference>
<keyword evidence="4 11" id="KW-0240">DNA-directed RNA polymerase</keyword>
<dbReference type="OrthoDB" id="9805706at2"/>
<reference evidence="14 15" key="1">
    <citation type="journal article" date="2014" name="Genome Announc.">
        <title>Draft genome sequences of eight enterohepatic helicobacter species isolated from both laboratory and wild rodents.</title>
        <authorList>
            <person name="Sheh A."/>
            <person name="Shen Z."/>
            <person name="Fox J.G."/>
        </authorList>
    </citation>
    <scope>NUCLEOTIDE SEQUENCE [LARGE SCALE GENOMIC DNA]</scope>
    <source>
        <strain evidence="14 15">MIT-03-7007</strain>
    </source>
</reference>
<evidence type="ECO:0000313" key="14">
    <source>
        <dbReference type="EMBL" id="TLE17287.1"/>
    </source>
</evidence>
<dbReference type="EC" id="2.7.7.6" evidence="2 11"/>
<comment type="function">
    <text evidence="11">DNA-dependent RNA polymerase catalyzes the transcription of DNA into RNA using the four ribonucleoside triphosphates as substrates.</text>
</comment>
<proteinExistence type="inferred from homology"/>
<dbReference type="SUPFAM" id="SSF47789">
    <property type="entry name" value="C-terminal domain of RNA polymerase alpha subunit"/>
    <property type="match status" value="1"/>
</dbReference>
<evidence type="ECO:0000256" key="4">
    <source>
        <dbReference type="ARBA" id="ARBA00022478"/>
    </source>
</evidence>
<dbReference type="Proteomes" id="UP000244890">
    <property type="component" value="Chromosome"/>
</dbReference>
<dbReference type="GO" id="GO:0046983">
    <property type="term" value="F:protein dimerization activity"/>
    <property type="evidence" value="ECO:0007669"/>
    <property type="project" value="InterPro"/>
</dbReference>
<keyword evidence="7 11" id="KW-0804">Transcription</keyword>
<reference evidence="14" key="3">
    <citation type="submission" date="2018-04" db="EMBL/GenBank/DDBJ databases">
        <authorList>
            <person name="Sheh A."/>
            <person name="Shen Z."/>
            <person name="Mannion A.J."/>
            <person name="Fox J.G."/>
        </authorList>
    </citation>
    <scope>NUCLEOTIDE SEQUENCE</scope>
    <source>
        <strain evidence="14">MIT-03-7007</strain>
    </source>
</reference>
<dbReference type="InterPro" id="IPR011262">
    <property type="entry name" value="DNA-dir_RNA_pol_insert"/>
</dbReference>
<dbReference type="InterPro" id="IPR036643">
    <property type="entry name" value="RNApol_insert_sf"/>
</dbReference>
<evidence type="ECO:0000256" key="3">
    <source>
        <dbReference type="ARBA" id="ARBA00015972"/>
    </source>
</evidence>
<feature type="region of interest" description="Alpha C-terminal domain (alpha-CTD)" evidence="11">
    <location>
        <begin position="247"/>
        <end position="329"/>
    </location>
</feature>
<dbReference type="GO" id="GO:0000428">
    <property type="term" value="C:DNA-directed RNA polymerase complex"/>
    <property type="evidence" value="ECO:0007669"/>
    <property type="project" value="UniProtKB-KW"/>
</dbReference>
<keyword evidence="6 11" id="KW-0548">Nucleotidyltransferase</keyword>
<dbReference type="GO" id="GO:0003899">
    <property type="term" value="F:DNA-directed RNA polymerase activity"/>
    <property type="evidence" value="ECO:0007669"/>
    <property type="project" value="UniProtKB-UniRule"/>
</dbReference>
<dbReference type="Gene3D" id="1.10.150.20">
    <property type="entry name" value="5' to 3' exonuclease, C-terminal subdomain"/>
    <property type="match status" value="1"/>
</dbReference>
<dbReference type="SMART" id="SM00662">
    <property type="entry name" value="RPOLD"/>
    <property type="match status" value="1"/>
</dbReference>
<name>A0A099UJ22_9HELI</name>
<accession>A0A099UJ22</accession>
<evidence type="ECO:0000256" key="2">
    <source>
        <dbReference type="ARBA" id="ARBA00012418"/>
    </source>
</evidence>
<dbReference type="GO" id="GO:0003677">
    <property type="term" value="F:DNA binding"/>
    <property type="evidence" value="ECO:0007669"/>
    <property type="project" value="UniProtKB-UniRule"/>
</dbReference>
<feature type="domain" description="DNA-directed RNA polymerase RpoA/D/Rpb3-type" evidence="12">
    <location>
        <begin position="23"/>
        <end position="229"/>
    </location>
</feature>
<comment type="subunit">
    <text evidence="11">Homodimer. The RNAP catalytic core consists of 2 alpha, 1 beta, 1 beta' and 1 omega subunit. When a sigma factor is associated with the core the holoenzyme is formed, which can initiate transcription.</text>
</comment>
<dbReference type="NCBIfam" id="NF003517">
    <property type="entry name" value="PRK05182.2-3"/>
    <property type="match status" value="1"/>
</dbReference>
<dbReference type="Pfam" id="PF01000">
    <property type="entry name" value="RNA_pol_A_bac"/>
    <property type="match status" value="1"/>
</dbReference>
<dbReference type="InterPro" id="IPR011260">
    <property type="entry name" value="RNAP_asu_C"/>
</dbReference>
<dbReference type="InterPro" id="IPR011773">
    <property type="entry name" value="DNA-dir_RpoA"/>
</dbReference>
<dbReference type="SUPFAM" id="SSF56553">
    <property type="entry name" value="Insert subdomain of RNA polymerase alpha subunit"/>
    <property type="match status" value="1"/>
</dbReference>
<evidence type="ECO:0000256" key="11">
    <source>
        <dbReference type="HAMAP-Rule" id="MF_00059"/>
    </source>
</evidence>
<dbReference type="Gene3D" id="3.30.1360.10">
    <property type="entry name" value="RNA polymerase, RBP11-like subunit"/>
    <property type="match status" value="1"/>
</dbReference>
<evidence type="ECO:0000256" key="7">
    <source>
        <dbReference type="ARBA" id="ARBA00023163"/>
    </source>
</evidence>
<evidence type="ECO:0000256" key="6">
    <source>
        <dbReference type="ARBA" id="ARBA00022695"/>
    </source>
</evidence>
<dbReference type="NCBIfam" id="TIGR02027">
    <property type="entry name" value="rpoA"/>
    <property type="match status" value="1"/>
</dbReference>
<evidence type="ECO:0000256" key="8">
    <source>
        <dbReference type="ARBA" id="ARBA00032524"/>
    </source>
</evidence>
<dbReference type="HAMAP" id="MF_00059">
    <property type="entry name" value="RNApol_bact_RpoA"/>
    <property type="match status" value="1"/>
</dbReference>
<sequence length="329" mass="36721">MKSIKISPHVPTKIEVKEIGLNRVQISAYPFEFGYAITLAHPLRRLLLGSSVGSAPIALKIAGVAHEFDSIRGVVEDVSHFIVNLKAIRFKTKDDQESITIDYKFTGPRVITGADLENDTIDIVTPDTHLATINEDASLNFSIIIRKGIGYVASEDIRPDVPEGFMALDAYFTPVTNVTYTTENILLEDDPNYEKVIFDIQTDGQVEPLTAFKNALSVMHRQMAIFNSELNIEVSEVSDGEEDIPEIKTLLQSIDSLNFSARCFNCLDRSGIRYLGELVLLSEDQIKNIKNLGKKSLDEITMKLDELGYPVNKPISKDLALRLKKKFSN</sequence>
<dbReference type="InterPro" id="IPR011263">
    <property type="entry name" value="DNA-dir_RNA_pol_RpoA/D/Rpb3"/>
</dbReference>
<evidence type="ECO:0000256" key="9">
    <source>
        <dbReference type="ARBA" id="ARBA00033070"/>
    </source>
</evidence>
<dbReference type="RefSeq" id="WP_034552011.1">
    <property type="nucleotide sequence ID" value="NZ_CP021886.1"/>
</dbReference>
<dbReference type="SUPFAM" id="SSF55257">
    <property type="entry name" value="RBP11-like subunits of RNA polymerase"/>
    <property type="match status" value="1"/>
</dbReference>
<gene>
    <name evidence="11" type="primary">rpoA</name>
    <name evidence="13" type="ORF">CDV25_00395</name>
    <name evidence="14" type="ORF">LS72_000640</name>
</gene>
<dbReference type="EMBL" id="CP021886">
    <property type="protein sequence ID" value="AWI33384.1"/>
    <property type="molecule type" value="Genomic_DNA"/>
</dbReference>
<comment type="domain">
    <text evidence="11">The N-terminal domain is essential for RNAP assembly and basal transcription, whereas the C-terminal domain is involved in interaction with transcriptional regulators and with upstream promoter elements.</text>
</comment>
<keyword evidence="5 11" id="KW-0808">Transferase</keyword>
<evidence type="ECO:0000256" key="5">
    <source>
        <dbReference type="ARBA" id="ARBA00022679"/>
    </source>
</evidence>
<dbReference type="Pfam" id="PF01193">
    <property type="entry name" value="RNA_pol_L"/>
    <property type="match status" value="1"/>
</dbReference>